<feature type="domain" description="Allograft inflammatory factor 1-like EF-hand" evidence="14">
    <location>
        <begin position="4"/>
        <end position="146"/>
    </location>
</feature>
<keyword evidence="6" id="KW-0479">Metal-binding</keyword>
<keyword evidence="9" id="KW-0007">Acetylation</keyword>
<evidence type="ECO:0000256" key="1">
    <source>
        <dbReference type="ARBA" id="ARBA00004245"/>
    </source>
</evidence>
<dbReference type="InterPro" id="IPR049025">
    <property type="entry name" value="AIF-1_EF_pair"/>
</dbReference>
<dbReference type="GO" id="GO:0032587">
    <property type="term" value="C:ruffle membrane"/>
    <property type="evidence" value="ECO:0007669"/>
    <property type="project" value="UniProtKB-SubCell"/>
</dbReference>
<dbReference type="Pfam" id="PF21008">
    <property type="entry name" value="AIF-1"/>
    <property type="match status" value="1"/>
</dbReference>
<proteinExistence type="predicted"/>
<evidence type="ECO:0000313" key="16">
    <source>
        <dbReference type="Proteomes" id="UP000694580"/>
    </source>
</evidence>
<evidence type="ECO:0000256" key="4">
    <source>
        <dbReference type="ARBA" id="ARBA00022490"/>
    </source>
</evidence>
<evidence type="ECO:0000256" key="2">
    <source>
        <dbReference type="ARBA" id="ARBA00004599"/>
    </source>
</evidence>
<organism evidence="15 16">
    <name type="scientific">Denticeps clupeoides</name>
    <name type="common">denticle herring</name>
    <dbReference type="NCBI Taxonomy" id="299321"/>
    <lineage>
        <taxon>Eukaryota</taxon>
        <taxon>Metazoa</taxon>
        <taxon>Chordata</taxon>
        <taxon>Craniata</taxon>
        <taxon>Vertebrata</taxon>
        <taxon>Euteleostomi</taxon>
        <taxon>Actinopterygii</taxon>
        <taxon>Neopterygii</taxon>
        <taxon>Teleostei</taxon>
        <taxon>Clupei</taxon>
        <taxon>Clupeiformes</taxon>
        <taxon>Denticipitoidei</taxon>
        <taxon>Denticipitidae</taxon>
        <taxon>Denticeps</taxon>
    </lineage>
</organism>
<dbReference type="InterPro" id="IPR042433">
    <property type="entry name" value="AIF1/AIF1L"/>
</dbReference>
<feature type="region of interest" description="Disordered" evidence="13">
    <location>
        <begin position="127"/>
        <end position="146"/>
    </location>
</feature>
<dbReference type="Gene3D" id="1.10.238.10">
    <property type="entry name" value="EF-hand"/>
    <property type="match status" value="1"/>
</dbReference>
<keyword evidence="7" id="KW-0677">Repeat</keyword>
<evidence type="ECO:0000256" key="7">
    <source>
        <dbReference type="ARBA" id="ARBA00022737"/>
    </source>
</evidence>
<evidence type="ECO:0000256" key="11">
    <source>
        <dbReference type="ARBA" id="ARBA00023212"/>
    </source>
</evidence>
<dbReference type="FunFam" id="1.10.238.10:FF:000106">
    <property type="entry name" value="Allograft inflammatory factor 1"/>
    <property type="match status" value="1"/>
</dbReference>
<keyword evidence="12" id="KW-0966">Cell projection</keyword>
<dbReference type="Proteomes" id="UP000694580">
    <property type="component" value="Chromosome 5"/>
</dbReference>
<dbReference type="SUPFAM" id="SSF47473">
    <property type="entry name" value="EF-hand"/>
    <property type="match status" value="1"/>
</dbReference>
<dbReference type="GO" id="GO:0097178">
    <property type="term" value="P:ruffle assembly"/>
    <property type="evidence" value="ECO:0007669"/>
    <property type="project" value="TreeGrafter"/>
</dbReference>
<evidence type="ECO:0000256" key="8">
    <source>
        <dbReference type="ARBA" id="ARBA00022837"/>
    </source>
</evidence>
<dbReference type="PANTHER" id="PTHR10356">
    <property type="entry name" value="ALLOGRAFT INFLAMMATORY FACTOR-1"/>
    <property type="match status" value="1"/>
</dbReference>
<reference evidence="15 16" key="1">
    <citation type="submission" date="2020-06" db="EMBL/GenBank/DDBJ databases">
        <authorList>
            <consortium name="Wellcome Sanger Institute Data Sharing"/>
        </authorList>
    </citation>
    <scope>NUCLEOTIDE SEQUENCE [LARGE SCALE GENOMIC DNA]</scope>
</reference>
<name>A0AAY4E5R7_9TELE</name>
<dbReference type="InterPro" id="IPR011992">
    <property type="entry name" value="EF-hand-dom_pair"/>
</dbReference>
<evidence type="ECO:0000256" key="6">
    <source>
        <dbReference type="ARBA" id="ARBA00022723"/>
    </source>
</evidence>
<gene>
    <name evidence="15" type="primary">AIF1</name>
</gene>
<dbReference type="GO" id="GO:0051017">
    <property type="term" value="P:actin filament bundle assembly"/>
    <property type="evidence" value="ECO:0007669"/>
    <property type="project" value="TreeGrafter"/>
</dbReference>
<protein>
    <recommendedName>
        <fullName evidence="14">Allograft inflammatory factor 1-like EF-hand domain-containing protein</fullName>
    </recommendedName>
</protein>
<comment type="subcellular location">
    <subcellularLocation>
        <location evidence="2">Cell projection</location>
        <location evidence="2">Ruffle membrane</location>
        <topology evidence="2">Peripheral membrane protein</topology>
        <orientation evidence="2">Cytoplasmic side</orientation>
    </subcellularLocation>
    <subcellularLocation>
        <location evidence="1">Cytoplasm</location>
        <location evidence="1">Cytoskeleton</location>
    </subcellularLocation>
</comment>
<keyword evidence="4" id="KW-0963">Cytoplasm</keyword>
<keyword evidence="5" id="KW-0597">Phosphoprotein</keyword>
<dbReference type="AlphaFoldDB" id="A0AAY4E5R7"/>
<accession>A0AAY4E5R7</accession>
<evidence type="ECO:0000256" key="12">
    <source>
        <dbReference type="ARBA" id="ARBA00023273"/>
    </source>
</evidence>
<dbReference type="GO" id="GO:0005509">
    <property type="term" value="F:calcium ion binding"/>
    <property type="evidence" value="ECO:0007669"/>
    <property type="project" value="TreeGrafter"/>
</dbReference>
<keyword evidence="3" id="KW-1003">Cell membrane</keyword>
<evidence type="ECO:0000313" key="15">
    <source>
        <dbReference type="Ensembl" id="ENSDCDP00010052970.1"/>
    </source>
</evidence>
<keyword evidence="11" id="KW-0206">Cytoskeleton</keyword>
<dbReference type="GeneTree" id="ENSGT00390000013846"/>
<keyword evidence="10" id="KW-0472">Membrane</keyword>
<keyword evidence="8" id="KW-0106">Calcium</keyword>
<reference evidence="15" key="3">
    <citation type="submission" date="2025-09" db="UniProtKB">
        <authorList>
            <consortium name="Ensembl"/>
        </authorList>
    </citation>
    <scope>IDENTIFICATION</scope>
</reference>
<evidence type="ECO:0000256" key="9">
    <source>
        <dbReference type="ARBA" id="ARBA00022990"/>
    </source>
</evidence>
<evidence type="ECO:0000256" key="13">
    <source>
        <dbReference type="SAM" id="MobiDB-lite"/>
    </source>
</evidence>
<dbReference type="Ensembl" id="ENSDCDT00010063465.1">
    <property type="protein sequence ID" value="ENSDCDP00010052970.1"/>
    <property type="gene ID" value="ENSDCDG00010030846.1"/>
</dbReference>
<keyword evidence="16" id="KW-1185">Reference proteome</keyword>
<reference evidence="15" key="2">
    <citation type="submission" date="2025-08" db="UniProtKB">
        <authorList>
            <consortium name="Ensembl"/>
        </authorList>
    </citation>
    <scope>IDENTIFICATION</scope>
</reference>
<evidence type="ECO:0000256" key="10">
    <source>
        <dbReference type="ARBA" id="ARBA00023136"/>
    </source>
</evidence>
<evidence type="ECO:0000259" key="14">
    <source>
        <dbReference type="Pfam" id="PF21008"/>
    </source>
</evidence>
<dbReference type="GO" id="GO:0051015">
    <property type="term" value="F:actin filament binding"/>
    <property type="evidence" value="ECO:0007669"/>
    <property type="project" value="TreeGrafter"/>
</dbReference>
<dbReference type="GO" id="GO:0005884">
    <property type="term" value="C:actin filament"/>
    <property type="evidence" value="ECO:0007669"/>
    <property type="project" value="TreeGrafter"/>
</dbReference>
<evidence type="ECO:0000256" key="5">
    <source>
        <dbReference type="ARBA" id="ARBA00022553"/>
    </source>
</evidence>
<sequence length="146" mass="16657">MDVQGGKAFGMLKSQQEQKLISVNEVFLDDTQYAEVEDLSSKLESFKCKYMEFDLNDEGEIDMMGLKRMLEKLGVAKTHLELKKMIAEVAKDKGTKDTICYTDFLHMMLGKKNAILRLILMYEEKAKEQEPKASGPPPRKTFADLP</sequence>
<dbReference type="PANTHER" id="PTHR10356:SF4">
    <property type="entry name" value="ALLOGRAFT INFLAMMATORY FACTOR 1"/>
    <property type="match status" value="1"/>
</dbReference>
<evidence type="ECO:0000256" key="3">
    <source>
        <dbReference type="ARBA" id="ARBA00022475"/>
    </source>
</evidence>